<name>A0A1H3D285_9FIRM</name>
<evidence type="ECO:0008006" key="3">
    <source>
        <dbReference type="Google" id="ProtNLM"/>
    </source>
</evidence>
<proteinExistence type="predicted"/>
<dbReference type="EMBL" id="FNNG01000014">
    <property type="protein sequence ID" value="SDX60602.1"/>
    <property type="molecule type" value="Genomic_DNA"/>
</dbReference>
<accession>A0A1H3D285</accession>
<dbReference type="CDD" id="cd10912">
    <property type="entry name" value="PIN_YacP-like"/>
    <property type="match status" value="1"/>
</dbReference>
<dbReference type="InterPro" id="IPR010298">
    <property type="entry name" value="YacP-like"/>
</dbReference>
<reference evidence="1 2" key="1">
    <citation type="submission" date="2016-10" db="EMBL/GenBank/DDBJ databases">
        <authorList>
            <person name="de Groot N.N."/>
        </authorList>
    </citation>
    <scope>NUCLEOTIDE SEQUENCE [LARGE SCALE GENOMIC DNA]</scope>
    <source>
        <strain evidence="1 2">DSM 23310</strain>
    </source>
</reference>
<gene>
    <name evidence="1" type="ORF">SAMN05660923_02585</name>
</gene>
<sequence length="177" mass="21001">MNKKGKKYKEYLFVDGYNIINSWSELRELSSLNLEVAREELIEIMAEYQYYSGIKVIIVFDAHMVKKNVGKKETIKDVDVVYTKENETADQYIERVLDHIGKSKRIRVATSDWMEQQIVLSRGGTRISARELEAEIKDKKRMMMKRRSKEEKKSELFIGRLDEETIKKLDLWQKNNE</sequence>
<organism evidence="1 2">
    <name type="scientific">Tepidimicrobium xylanilyticum</name>
    <dbReference type="NCBI Taxonomy" id="1123352"/>
    <lineage>
        <taxon>Bacteria</taxon>
        <taxon>Bacillati</taxon>
        <taxon>Bacillota</taxon>
        <taxon>Tissierellia</taxon>
        <taxon>Tissierellales</taxon>
        <taxon>Tepidimicrobiaceae</taxon>
        <taxon>Tepidimicrobium</taxon>
    </lineage>
</organism>
<dbReference type="PANTHER" id="PTHR34547">
    <property type="entry name" value="YACP-LIKE NYN DOMAIN PROTEIN"/>
    <property type="match status" value="1"/>
</dbReference>
<dbReference type="OrthoDB" id="9792160at2"/>
<dbReference type="Proteomes" id="UP000198828">
    <property type="component" value="Unassembled WGS sequence"/>
</dbReference>
<evidence type="ECO:0000313" key="1">
    <source>
        <dbReference type="EMBL" id="SDX60602.1"/>
    </source>
</evidence>
<keyword evidence="2" id="KW-1185">Reference proteome</keyword>
<dbReference type="PANTHER" id="PTHR34547:SF1">
    <property type="entry name" value="YACP-LIKE NYN DOMAIN PROTEIN"/>
    <property type="match status" value="1"/>
</dbReference>
<protein>
    <recommendedName>
        <fullName evidence="3">NYN domain-containing protein</fullName>
    </recommendedName>
</protein>
<evidence type="ECO:0000313" key="2">
    <source>
        <dbReference type="Proteomes" id="UP000198828"/>
    </source>
</evidence>
<dbReference type="Pfam" id="PF05991">
    <property type="entry name" value="NYN_YacP"/>
    <property type="match status" value="1"/>
</dbReference>
<dbReference type="RefSeq" id="WP_093754356.1">
    <property type="nucleotide sequence ID" value="NZ_FNNG01000014.1"/>
</dbReference>
<dbReference type="AlphaFoldDB" id="A0A1H3D285"/>